<evidence type="ECO:0000313" key="2">
    <source>
        <dbReference type="Proteomes" id="UP000092993"/>
    </source>
</evidence>
<name>A0A1C7LM35_GRIFR</name>
<proteinExistence type="predicted"/>
<reference evidence="1 2" key="1">
    <citation type="submission" date="2016-03" db="EMBL/GenBank/DDBJ databases">
        <title>Whole genome sequencing of Grifola frondosa 9006-11.</title>
        <authorList>
            <person name="Min B."/>
            <person name="Park H."/>
            <person name="Kim J.-G."/>
            <person name="Cho H."/>
            <person name="Oh Y.-L."/>
            <person name="Kong W.-S."/>
            <person name="Choi I.-G."/>
        </authorList>
    </citation>
    <scope>NUCLEOTIDE SEQUENCE [LARGE SCALE GENOMIC DNA]</scope>
    <source>
        <strain evidence="1 2">9006-11</strain>
    </source>
</reference>
<protein>
    <submittedName>
        <fullName evidence="1">Uncharacterized protein</fullName>
    </submittedName>
</protein>
<sequence length="95" mass="10697">MHSLSLPFALRFHQGGQGNLRGEAQRRLDVERMNMIVDATALTKETPINWDSFYALDETCWQAALIRIFERLAQGPLTIVEGIFTGTDIVLFAAM</sequence>
<accession>A0A1C7LM35</accession>
<organism evidence="1 2">
    <name type="scientific">Grifola frondosa</name>
    <name type="common">Maitake</name>
    <name type="synonym">Polyporus frondosus</name>
    <dbReference type="NCBI Taxonomy" id="5627"/>
    <lineage>
        <taxon>Eukaryota</taxon>
        <taxon>Fungi</taxon>
        <taxon>Dikarya</taxon>
        <taxon>Basidiomycota</taxon>
        <taxon>Agaricomycotina</taxon>
        <taxon>Agaricomycetes</taxon>
        <taxon>Polyporales</taxon>
        <taxon>Grifolaceae</taxon>
        <taxon>Grifola</taxon>
    </lineage>
</organism>
<dbReference type="EMBL" id="LUGG01000047">
    <property type="protein sequence ID" value="OBZ65256.1"/>
    <property type="molecule type" value="Genomic_DNA"/>
</dbReference>
<dbReference type="Proteomes" id="UP000092993">
    <property type="component" value="Unassembled WGS sequence"/>
</dbReference>
<keyword evidence="2" id="KW-1185">Reference proteome</keyword>
<dbReference type="AlphaFoldDB" id="A0A1C7LM35"/>
<evidence type="ECO:0000313" key="1">
    <source>
        <dbReference type="EMBL" id="OBZ65256.1"/>
    </source>
</evidence>
<gene>
    <name evidence="1" type="ORF">A0H81_14751</name>
</gene>
<comment type="caution">
    <text evidence="1">The sequence shown here is derived from an EMBL/GenBank/DDBJ whole genome shotgun (WGS) entry which is preliminary data.</text>
</comment>